<dbReference type="RefSeq" id="WP_273738528.1">
    <property type="nucleotide sequence ID" value="NZ_JAQIVI010000149.1"/>
</dbReference>
<dbReference type="Pfam" id="PF09084">
    <property type="entry name" value="NMT1"/>
    <property type="match status" value="1"/>
</dbReference>
<dbReference type="PANTHER" id="PTHR31528">
    <property type="entry name" value="4-AMINO-5-HYDROXYMETHYL-2-METHYLPYRIMIDINE PHOSPHATE SYNTHASE THI11-RELATED"/>
    <property type="match status" value="1"/>
</dbReference>
<gene>
    <name evidence="2" type="ORF">ACFQE6_11055</name>
</gene>
<proteinExistence type="predicted"/>
<dbReference type="PANTHER" id="PTHR31528:SF15">
    <property type="entry name" value="RIBOFLAVIN-BINDING PROTEIN RIBY"/>
    <property type="match status" value="1"/>
</dbReference>
<accession>A0ABD5SQY3</accession>
<dbReference type="InterPro" id="IPR015168">
    <property type="entry name" value="SsuA/THI5"/>
</dbReference>
<sequence length="413" mass="45191">MKSAEHWVLDSDDEQLAADFEIGLGAQSARVLAYLVRRTEDDRIEDPRARQLDIRLGTGLGTQAVADALSRLSGRGLVTETTLDSEQGRPPKAWSTDHSVETAMYDAYATRAARLTDTVNADLSGSTTTDRGAIRLGFNWQPNGLHVPFYAARMEGAYDPVDVEFVHYSGSEQALRAVATGDVDVGIVGAAVLIDGRHGGDSITPLAVLYQRAMTVLYTTRTVFGEPLAESDQLRDRCIGMSPNTETRLLAELFLSQAGVADDVEIFETTGEESDALRTGDADVVAGSFSDPWTLPHDEIVDVLTISDQFPIYGPALVVDPSTSETTTAQLERFLTGTMLGWRAGRSDPTPAARRIAADVAAEDEEIERTFRRAIESFADSKARRNDGWGVHRDDEWERVRTALAHTQRFSRP</sequence>
<organism evidence="2 3">
    <name type="scientific">Natrinema soli</name>
    <dbReference type="NCBI Taxonomy" id="1930624"/>
    <lineage>
        <taxon>Archaea</taxon>
        <taxon>Methanobacteriati</taxon>
        <taxon>Methanobacteriota</taxon>
        <taxon>Stenosarchaea group</taxon>
        <taxon>Halobacteria</taxon>
        <taxon>Halobacteriales</taxon>
        <taxon>Natrialbaceae</taxon>
        <taxon>Natrinema</taxon>
    </lineage>
</organism>
<dbReference type="InterPro" id="IPR027939">
    <property type="entry name" value="NMT1/THI5"/>
</dbReference>
<dbReference type="Gene3D" id="3.40.190.10">
    <property type="entry name" value="Periplasmic binding protein-like II"/>
    <property type="match status" value="2"/>
</dbReference>
<evidence type="ECO:0000313" key="2">
    <source>
        <dbReference type="EMBL" id="MFC6765505.1"/>
    </source>
</evidence>
<dbReference type="SUPFAM" id="SSF53850">
    <property type="entry name" value="Periplasmic binding protein-like II"/>
    <property type="match status" value="1"/>
</dbReference>
<comment type="caution">
    <text evidence="2">The sequence shown here is derived from an EMBL/GenBank/DDBJ whole genome shotgun (WGS) entry which is preliminary data.</text>
</comment>
<reference evidence="2 3" key="1">
    <citation type="journal article" date="2019" name="Int. J. Syst. Evol. Microbiol.">
        <title>The Global Catalogue of Microorganisms (GCM) 10K type strain sequencing project: providing services to taxonomists for standard genome sequencing and annotation.</title>
        <authorList>
            <consortium name="The Broad Institute Genomics Platform"/>
            <consortium name="The Broad Institute Genome Sequencing Center for Infectious Disease"/>
            <person name="Wu L."/>
            <person name="Ma J."/>
        </authorList>
    </citation>
    <scope>NUCLEOTIDE SEQUENCE [LARGE SCALE GENOMIC DNA]</scope>
    <source>
        <strain evidence="2 3">LMG 29247</strain>
    </source>
</reference>
<evidence type="ECO:0000259" key="1">
    <source>
        <dbReference type="Pfam" id="PF09084"/>
    </source>
</evidence>
<evidence type="ECO:0000313" key="3">
    <source>
        <dbReference type="Proteomes" id="UP001596383"/>
    </source>
</evidence>
<feature type="domain" description="SsuA/THI5-like" evidence="1">
    <location>
        <begin position="146"/>
        <end position="350"/>
    </location>
</feature>
<name>A0ABD5SQY3_9EURY</name>
<dbReference type="Proteomes" id="UP001596383">
    <property type="component" value="Unassembled WGS sequence"/>
</dbReference>
<dbReference type="AlphaFoldDB" id="A0ABD5SQY3"/>
<protein>
    <submittedName>
        <fullName evidence="2">ABC transporter substrate-binding protein</fullName>
    </submittedName>
</protein>
<dbReference type="EMBL" id="JBHSWV010000149">
    <property type="protein sequence ID" value="MFC6765505.1"/>
    <property type="molecule type" value="Genomic_DNA"/>
</dbReference>
<keyword evidence="3" id="KW-1185">Reference proteome</keyword>